<dbReference type="OrthoDB" id="7876219at2"/>
<gene>
    <name evidence="2" type="ORF">BC777_3595</name>
</gene>
<protein>
    <submittedName>
        <fullName evidence="2">Uncharacterized protein</fullName>
    </submittedName>
</protein>
<organism evidence="2 3">
    <name type="scientific">Yoonia maricola</name>
    <dbReference type="NCBI Taxonomy" id="420999"/>
    <lineage>
        <taxon>Bacteria</taxon>
        <taxon>Pseudomonadati</taxon>
        <taxon>Pseudomonadota</taxon>
        <taxon>Alphaproteobacteria</taxon>
        <taxon>Rhodobacterales</taxon>
        <taxon>Paracoccaceae</taxon>
        <taxon>Yoonia</taxon>
    </lineage>
</organism>
<evidence type="ECO:0000256" key="1">
    <source>
        <dbReference type="SAM" id="SignalP"/>
    </source>
</evidence>
<keyword evidence="1" id="KW-0732">Signal</keyword>
<dbReference type="AlphaFoldDB" id="A0A2M8W0S3"/>
<name>A0A2M8W0S3_9RHOB</name>
<feature type="chain" id="PRO_5014683044" evidence="1">
    <location>
        <begin position="23"/>
        <end position="110"/>
    </location>
</feature>
<feature type="signal peptide" evidence="1">
    <location>
        <begin position="1"/>
        <end position="22"/>
    </location>
</feature>
<dbReference type="Proteomes" id="UP000228531">
    <property type="component" value="Unassembled WGS sequence"/>
</dbReference>
<reference evidence="2 3" key="1">
    <citation type="submission" date="2017-11" db="EMBL/GenBank/DDBJ databases">
        <title>Genomic Encyclopedia of Archaeal and Bacterial Type Strains, Phase II (KMG-II): From Individual Species to Whole Genera.</title>
        <authorList>
            <person name="Goeker M."/>
        </authorList>
    </citation>
    <scope>NUCLEOTIDE SEQUENCE [LARGE SCALE GENOMIC DNA]</scope>
    <source>
        <strain evidence="2 3">DSM 29128</strain>
    </source>
</reference>
<evidence type="ECO:0000313" key="2">
    <source>
        <dbReference type="EMBL" id="PJI84534.1"/>
    </source>
</evidence>
<sequence>MSIKSIALVAATIAATASFASADSYFEYNENLESGTVLDLGIVRAEGAGVVEIYDYGTGELGALLGTETVNAGANADVRVNVGANPKRDVIAILKVDGQAVAQRDYDINS</sequence>
<dbReference type="RefSeq" id="WP_100369531.1">
    <property type="nucleotide sequence ID" value="NZ_PGTY01000004.1"/>
</dbReference>
<comment type="caution">
    <text evidence="2">The sequence shown here is derived from an EMBL/GenBank/DDBJ whole genome shotgun (WGS) entry which is preliminary data.</text>
</comment>
<accession>A0A2M8W0S3</accession>
<dbReference type="EMBL" id="PGTY01000004">
    <property type="protein sequence ID" value="PJI84534.1"/>
    <property type="molecule type" value="Genomic_DNA"/>
</dbReference>
<proteinExistence type="predicted"/>
<keyword evidence="3" id="KW-1185">Reference proteome</keyword>
<evidence type="ECO:0000313" key="3">
    <source>
        <dbReference type="Proteomes" id="UP000228531"/>
    </source>
</evidence>